<accession>A0A9X3MUN4</accession>
<dbReference type="Pfam" id="PF07969">
    <property type="entry name" value="Amidohydro_3"/>
    <property type="match status" value="1"/>
</dbReference>
<organism evidence="2 3">
    <name type="scientific">Solirubrobacter ginsenosidimutans</name>
    <dbReference type="NCBI Taxonomy" id="490573"/>
    <lineage>
        <taxon>Bacteria</taxon>
        <taxon>Bacillati</taxon>
        <taxon>Actinomycetota</taxon>
        <taxon>Thermoleophilia</taxon>
        <taxon>Solirubrobacterales</taxon>
        <taxon>Solirubrobacteraceae</taxon>
        <taxon>Solirubrobacter</taxon>
    </lineage>
</organism>
<dbReference type="InterPro" id="IPR033932">
    <property type="entry name" value="YtcJ-like"/>
</dbReference>
<dbReference type="GO" id="GO:0016810">
    <property type="term" value="F:hydrolase activity, acting on carbon-nitrogen (but not peptide) bonds"/>
    <property type="evidence" value="ECO:0007669"/>
    <property type="project" value="InterPro"/>
</dbReference>
<evidence type="ECO:0000313" key="3">
    <source>
        <dbReference type="Proteomes" id="UP001149140"/>
    </source>
</evidence>
<dbReference type="InterPro" id="IPR011059">
    <property type="entry name" value="Metal-dep_hydrolase_composite"/>
</dbReference>
<dbReference type="EMBL" id="JAPDOD010000021">
    <property type="protein sequence ID" value="MDA0162954.1"/>
    <property type="molecule type" value="Genomic_DNA"/>
</dbReference>
<dbReference type="Proteomes" id="UP001149140">
    <property type="component" value="Unassembled WGS sequence"/>
</dbReference>
<evidence type="ECO:0000259" key="1">
    <source>
        <dbReference type="Pfam" id="PF07969"/>
    </source>
</evidence>
<proteinExistence type="predicted"/>
<reference evidence="2" key="1">
    <citation type="submission" date="2022-10" db="EMBL/GenBank/DDBJ databases">
        <title>The WGS of Solirubrobacter ginsenosidimutans DSM 21036.</title>
        <authorList>
            <person name="Jiang Z."/>
        </authorList>
    </citation>
    <scope>NUCLEOTIDE SEQUENCE</scope>
    <source>
        <strain evidence="2">DSM 21036</strain>
    </source>
</reference>
<dbReference type="InterPro" id="IPR013108">
    <property type="entry name" value="Amidohydro_3"/>
</dbReference>
<name>A0A9X3MUN4_9ACTN</name>
<gene>
    <name evidence="2" type="ORF">OM076_21965</name>
</gene>
<dbReference type="Gene3D" id="2.30.40.10">
    <property type="entry name" value="Urease, subunit C, domain 1"/>
    <property type="match status" value="1"/>
</dbReference>
<dbReference type="RefSeq" id="WP_270042194.1">
    <property type="nucleotide sequence ID" value="NZ_JAPDOD010000021.1"/>
</dbReference>
<sequence length="539" mass="57910">MGSAADGAIVGASIRTLDAARPHATALAWRDGVLIAVEDDVREHIGPATRVIDGRGLCVVPGLTDSHIHPFWGTRRTRGADLRSAETLDEVRARLAAERERCGPGEWVLAHSAHYEPFHGAGLRAEAIADAVQDSPAIVYFFDAHTALASFAALERAGITGARGFEEAAEIVVDPDGTPTGALLENAAIDLVDAVIPDWGEAERLDAYAQTLRRLNAVGLTGAHVMIGDRELLDDVRALEARDELTLRMVVPMHQEPAIDDAEVERRLALAGEGGRLWRTGTAKFFLDGVLESGTAWLVEPGPCGVNAHPFWPSVERYGELVTRFKSAGFSAITHAVGDGAVRGALDAYAKAGPPRRGMHRVEHIETLCDEDLPRFAQLGVAASMQPLHMEGLDDPAAPSAWLDGLSDGRAERAFRARDLADSGATLALGSDWMVADYDPRYGMAWARLRRTPGERARVPYLPAQALTAEQTLLGYTVHAARVNGDEDVCGRLKVGLRADITAFAADPVETRADELPELPVRLTVVDGRVVWLDSQGAS</sequence>
<dbReference type="InterPro" id="IPR032466">
    <property type="entry name" value="Metal_Hydrolase"/>
</dbReference>
<protein>
    <submittedName>
        <fullName evidence="2">Amidohydrolase</fullName>
    </submittedName>
</protein>
<dbReference type="Gene3D" id="3.20.20.140">
    <property type="entry name" value="Metal-dependent hydrolases"/>
    <property type="match status" value="1"/>
</dbReference>
<dbReference type="PANTHER" id="PTHR22642:SF2">
    <property type="entry name" value="PROTEIN LONG AFTER FAR-RED 3"/>
    <property type="match status" value="1"/>
</dbReference>
<dbReference type="CDD" id="cd01300">
    <property type="entry name" value="YtcJ_like"/>
    <property type="match status" value="1"/>
</dbReference>
<dbReference type="PANTHER" id="PTHR22642">
    <property type="entry name" value="IMIDAZOLONEPROPIONASE"/>
    <property type="match status" value="1"/>
</dbReference>
<evidence type="ECO:0000313" key="2">
    <source>
        <dbReference type="EMBL" id="MDA0162954.1"/>
    </source>
</evidence>
<dbReference type="Gene3D" id="3.10.310.70">
    <property type="match status" value="1"/>
</dbReference>
<dbReference type="SUPFAM" id="SSF51556">
    <property type="entry name" value="Metallo-dependent hydrolases"/>
    <property type="match status" value="1"/>
</dbReference>
<dbReference type="SUPFAM" id="SSF51338">
    <property type="entry name" value="Composite domain of metallo-dependent hydrolases"/>
    <property type="match status" value="1"/>
</dbReference>
<dbReference type="AlphaFoldDB" id="A0A9X3MUN4"/>
<keyword evidence="3" id="KW-1185">Reference proteome</keyword>
<feature type="domain" description="Amidohydrolase 3" evidence="1">
    <location>
        <begin position="50"/>
        <end position="531"/>
    </location>
</feature>
<comment type="caution">
    <text evidence="2">The sequence shown here is derived from an EMBL/GenBank/DDBJ whole genome shotgun (WGS) entry which is preliminary data.</text>
</comment>